<name>A0A542D6C7_SERFO</name>
<proteinExistence type="predicted"/>
<accession>A0A542D6C7</accession>
<protein>
    <submittedName>
        <fullName evidence="1">Uncharacterized protein</fullName>
    </submittedName>
</protein>
<reference evidence="1" key="2">
    <citation type="submission" date="2019-08" db="EMBL/GenBank/DDBJ databases">
        <title>Investigation of anaerobic lignin degradation for improved lignocellulosic biofuels.</title>
        <authorList>
            <person name="Deangelis K.PhD."/>
        </authorList>
    </citation>
    <scope>NUCLEOTIDE SEQUENCE [LARGE SCALE GENOMIC DNA]</scope>
    <source>
        <strain evidence="1">128R</strain>
    </source>
</reference>
<gene>
    <name evidence="1" type="ORF">FHU10_0602</name>
</gene>
<sequence>MEAPYQLEFTENIYYSIGNNPSIKEIIESLQGWEAIIKQSKGVLAELTGSDILEMEVRVQKLEVGSLTEKLLIKLGFGTEENFDKFLEGAHKKFIGEGKMRSALVWTVIAGIFATGMYQAAKNMAPNSTSHFEANNNTIINIGAGETNISPERIQSLIDSTLVDKKVIAKSAVKVLAPARNDDNATLQVGSDNTSITIPSDLIKRTPTEVVFEPDIYTREHYDVDLEIRALDLDNPSKGWAAVIPGLVDRRVKLVLAPGIKPDDLSHKFAYRADVTITYKLTSTKGNAYKPTEIFLSKLITE</sequence>
<dbReference type="OrthoDB" id="6846779at2"/>
<evidence type="ECO:0000313" key="1">
    <source>
        <dbReference type="EMBL" id="TVZ68178.1"/>
    </source>
</evidence>
<organism evidence="1">
    <name type="scientific">Serratia fonticola</name>
    <dbReference type="NCBI Taxonomy" id="47917"/>
    <lineage>
        <taxon>Bacteria</taxon>
        <taxon>Pseudomonadati</taxon>
        <taxon>Pseudomonadota</taxon>
        <taxon>Gammaproteobacteria</taxon>
        <taxon>Enterobacterales</taxon>
        <taxon>Yersiniaceae</taxon>
        <taxon>Serratia</taxon>
    </lineage>
</organism>
<dbReference type="AlphaFoldDB" id="A0A542D6C7"/>
<reference evidence="1" key="1">
    <citation type="submission" date="2019-06" db="EMBL/GenBank/DDBJ databases">
        <authorList>
            <person name="Deangelis K."/>
            <person name="Huntemann M."/>
            <person name="Clum A."/>
            <person name="Pillay M."/>
            <person name="Palaniappan K."/>
            <person name="Varghese N."/>
            <person name="Mikhailova N."/>
            <person name="Stamatis D."/>
            <person name="Reddy T."/>
            <person name="Daum C."/>
            <person name="Shapiro N."/>
            <person name="Ivanova N."/>
            <person name="Kyrpides N."/>
            <person name="Woyke T."/>
        </authorList>
    </citation>
    <scope>NUCLEOTIDE SEQUENCE [LARGE SCALE GENOMIC DNA]</scope>
    <source>
        <strain evidence="1">128R</strain>
    </source>
</reference>
<dbReference type="EMBL" id="VISQ01000001">
    <property type="protein sequence ID" value="TVZ68178.1"/>
    <property type="molecule type" value="Genomic_DNA"/>
</dbReference>
<comment type="caution">
    <text evidence="1">The sequence shown here is derived from an EMBL/GenBank/DDBJ whole genome shotgun (WGS) entry which is preliminary data.</text>
</comment>